<evidence type="ECO:0000256" key="1">
    <source>
        <dbReference type="SAM" id="MobiDB-lite"/>
    </source>
</evidence>
<keyword evidence="3" id="KW-1185">Reference proteome</keyword>
<dbReference type="EMBL" id="JAUEPN010000008">
    <property type="protein sequence ID" value="KAK3291880.1"/>
    <property type="molecule type" value="Genomic_DNA"/>
</dbReference>
<dbReference type="Pfam" id="PF04749">
    <property type="entry name" value="PLAC8"/>
    <property type="match status" value="1"/>
</dbReference>
<proteinExistence type="predicted"/>
<accession>A0AAE0H8G3</accession>
<feature type="compositionally biased region" description="Gly residues" evidence="1">
    <location>
        <begin position="144"/>
        <end position="159"/>
    </location>
</feature>
<dbReference type="GeneID" id="87836811"/>
<reference evidence="2" key="1">
    <citation type="journal article" date="2023" name="Mol. Phylogenet. Evol.">
        <title>Genome-scale phylogeny and comparative genomics of the fungal order Sordariales.</title>
        <authorList>
            <person name="Hensen N."/>
            <person name="Bonometti L."/>
            <person name="Westerberg I."/>
            <person name="Brannstrom I.O."/>
            <person name="Guillou S."/>
            <person name="Cros-Aarteil S."/>
            <person name="Calhoun S."/>
            <person name="Haridas S."/>
            <person name="Kuo A."/>
            <person name="Mondo S."/>
            <person name="Pangilinan J."/>
            <person name="Riley R."/>
            <person name="LaButti K."/>
            <person name="Andreopoulos B."/>
            <person name="Lipzen A."/>
            <person name="Chen C."/>
            <person name="Yan M."/>
            <person name="Daum C."/>
            <person name="Ng V."/>
            <person name="Clum A."/>
            <person name="Steindorff A."/>
            <person name="Ohm R.A."/>
            <person name="Martin F."/>
            <person name="Silar P."/>
            <person name="Natvig D.O."/>
            <person name="Lalanne C."/>
            <person name="Gautier V."/>
            <person name="Ament-Velasquez S.L."/>
            <person name="Kruys A."/>
            <person name="Hutchinson M.I."/>
            <person name="Powell A.J."/>
            <person name="Barry K."/>
            <person name="Miller A.N."/>
            <person name="Grigoriev I.V."/>
            <person name="Debuchy R."/>
            <person name="Gladieux P."/>
            <person name="Hiltunen Thoren M."/>
            <person name="Johannesson H."/>
        </authorList>
    </citation>
    <scope>NUCLEOTIDE SEQUENCE</scope>
    <source>
        <strain evidence="2">CBS 168.71</strain>
    </source>
</reference>
<protein>
    <submittedName>
        <fullName evidence="2">Uncharacterized protein</fullName>
    </submittedName>
</protein>
<evidence type="ECO:0000313" key="2">
    <source>
        <dbReference type="EMBL" id="KAK3291880.1"/>
    </source>
</evidence>
<feature type="region of interest" description="Disordered" evidence="1">
    <location>
        <begin position="144"/>
        <end position="174"/>
    </location>
</feature>
<dbReference type="InterPro" id="IPR006461">
    <property type="entry name" value="PLAC_motif_containing"/>
</dbReference>
<name>A0AAE0H8G3_9PEZI</name>
<dbReference type="RefSeq" id="XP_062655394.1">
    <property type="nucleotide sequence ID" value="XM_062799863.1"/>
</dbReference>
<gene>
    <name evidence="2" type="ORF">B0H64DRAFT_242242</name>
</gene>
<comment type="caution">
    <text evidence="2">The sequence shown here is derived from an EMBL/GenBank/DDBJ whole genome shotgun (WGS) entry which is preliminary data.</text>
</comment>
<dbReference type="NCBIfam" id="TIGR01571">
    <property type="entry name" value="A_thal_Cys_rich"/>
    <property type="match status" value="1"/>
</dbReference>
<dbReference type="AlphaFoldDB" id="A0AAE0H8G3"/>
<dbReference type="Proteomes" id="UP001278766">
    <property type="component" value="Unassembled WGS sequence"/>
</dbReference>
<evidence type="ECO:0000313" key="3">
    <source>
        <dbReference type="Proteomes" id="UP001278766"/>
    </source>
</evidence>
<organism evidence="2 3">
    <name type="scientific">Chaetomium fimeti</name>
    <dbReference type="NCBI Taxonomy" id="1854472"/>
    <lineage>
        <taxon>Eukaryota</taxon>
        <taxon>Fungi</taxon>
        <taxon>Dikarya</taxon>
        <taxon>Ascomycota</taxon>
        <taxon>Pezizomycotina</taxon>
        <taxon>Sordariomycetes</taxon>
        <taxon>Sordariomycetidae</taxon>
        <taxon>Sordariales</taxon>
        <taxon>Chaetomiaceae</taxon>
        <taxon>Chaetomium</taxon>
    </lineage>
</organism>
<reference evidence="2" key="2">
    <citation type="submission" date="2023-06" db="EMBL/GenBank/DDBJ databases">
        <authorList>
            <consortium name="Lawrence Berkeley National Laboratory"/>
            <person name="Haridas S."/>
            <person name="Hensen N."/>
            <person name="Bonometti L."/>
            <person name="Westerberg I."/>
            <person name="Brannstrom I.O."/>
            <person name="Guillou S."/>
            <person name="Cros-Aarteil S."/>
            <person name="Calhoun S."/>
            <person name="Kuo A."/>
            <person name="Mondo S."/>
            <person name="Pangilinan J."/>
            <person name="Riley R."/>
            <person name="Labutti K."/>
            <person name="Andreopoulos B."/>
            <person name="Lipzen A."/>
            <person name="Chen C."/>
            <person name="Yanf M."/>
            <person name="Daum C."/>
            <person name="Ng V."/>
            <person name="Clum A."/>
            <person name="Steindorff A."/>
            <person name="Ohm R."/>
            <person name="Martin F."/>
            <person name="Silar P."/>
            <person name="Natvig D."/>
            <person name="Lalanne C."/>
            <person name="Gautier V."/>
            <person name="Ament-Velasquez S.L."/>
            <person name="Kruys A."/>
            <person name="Hutchinson M.I."/>
            <person name="Powell A.J."/>
            <person name="Barry K."/>
            <person name="Miller A.N."/>
            <person name="Grigoriev I.V."/>
            <person name="Debuchy R."/>
            <person name="Gladieux P."/>
            <person name="Thoren M.H."/>
            <person name="Johannesson H."/>
        </authorList>
    </citation>
    <scope>NUCLEOTIDE SEQUENCE</scope>
    <source>
        <strain evidence="2">CBS 168.71</strain>
    </source>
</reference>
<sequence length="174" mass="18836">MEHKQEQAFTSSWKSPLFRCSPCGPLWKAICWPCTSYAETEQLLRDPSVPVEKNSRDCIEFGRDFCIGSYAIKLKTQRAEIRTRYAIPGTSNNDCLVSCCCFACAVLQHDEEVRARLERGDRGQGAGVVMERYQPQGRMVVETGAGGHGGGGGGGGGAGEEGERLMQGQGGRGV</sequence>